<evidence type="ECO:0000256" key="1">
    <source>
        <dbReference type="ARBA" id="ARBA00004173"/>
    </source>
</evidence>
<accession>A0ABP0ED40</accession>
<dbReference type="InterPro" id="IPR031568">
    <property type="entry name" value="Pet117"/>
</dbReference>
<evidence type="ECO:0000256" key="3">
    <source>
        <dbReference type="ARBA" id="ARBA00022946"/>
    </source>
</evidence>
<name>A0ABP0ED40_9ASCO</name>
<dbReference type="Proteomes" id="UP001497600">
    <property type="component" value="Chromosome E"/>
</dbReference>
<feature type="chain" id="PRO_5047202248" evidence="5">
    <location>
        <begin position="19"/>
        <end position="90"/>
    </location>
</feature>
<evidence type="ECO:0000313" key="7">
    <source>
        <dbReference type="Proteomes" id="UP001497600"/>
    </source>
</evidence>
<comment type="subcellular location">
    <subcellularLocation>
        <location evidence="1">Mitochondrion</location>
    </subcellularLocation>
</comment>
<keyword evidence="5" id="KW-0732">Signal</keyword>
<keyword evidence="4" id="KW-0496">Mitochondrion</keyword>
<keyword evidence="3" id="KW-0809">Transit peptide</keyword>
<organism evidence="6 7">
    <name type="scientific">[Candida] anglica</name>
    <dbReference type="NCBI Taxonomy" id="148631"/>
    <lineage>
        <taxon>Eukaryota</taxon>
        <taxon>Fungi</taxon>
        <taxon>Dikarya</taxon>
        <taxon>Ascomycota</taxon>
        <taxon>Saccharomycotina</taxon>
        <taxon>Pichiomycetes</taxon>
        <taxon>Debaryomycetaceae</taxon>
        <taxon>Kurtzmaniella</taxon>
    </lineage>
</organism>
<proteinExistence type="inferred from homology"/>
<dbReference type="EMBL" id="OZ004257">
    <property type="protein sequence ID" value="CAK7908565.1"/>
    <property type="molecule type" value="Genomic_DNA"/>
</dbReference>
<dbReference type="PANTHER" id="PTHR28163:SF1">
    <property type="entry name" value="PROTEIN PET117 HOMOLOG, MITOCHONDRIAL"/>
    <property type="match status" value="1"/>
</dbReference>
<gene>
    <name evidence="6" type="primary">PET117</name>
    <name evidence="6" type="ORF">CAAN4_E10814</name>
</gene>
<protein>
    <submittedName>
        <fullName evidence="6">Protein Pet117p, mitochondrial</fullName>
    </submittedName>
</protein>
<evidence type="ECO:0000256" key="5">
    <source>
        <dbReference type="SAM" id="SignalP"/>
    </source>
</evidence>
<dbReference type="PANTHER" id="PTHR28163">
    <property type="entry name" value="PROTEIN PET117 HOMOLOG, MITOCHONDRIAL"/>
    <property type="match status" value="1"/>
</dbReference>
<feature type="signal peptide" evidence="5">
    <location>
        <begin position="1"/>
        <end position="18"/>
    </location>
</feature>
<reference evidence="6 7" key="1">
    <citation type="submission" date="2024-01" db="EMBL/GenBank/DDBJ databases">
        <authorList>
            <consortium name="Genoscope - CEA"/>
            <person name="William W."/>
        </authorList>
    </citation>
    <scope>NUCLEOTIDE SEQUENCE [LARGE SCALE GENOMIC DNA]</scope>
    <source>
        <strain evidence="6 7">29B2s-10</strain>
    </source>
</reference>
<evidence type="ECO:0000313" key="6">
    <source>
        <dbReference type="EMBL" id="CAK7908565.1"/>
    </source>
</evidence>
<keyword evidence="7" id="KW-1185">Reference proteome</keyword>
<evidence type="ECO:0000256" key="4">
    <source>
        <dbReference type="ARBA" id="ARBA00023128"/>
    </source>
</evidence>
<sequence>MSTASKITLCLSFTFAVGSFLSINYMQQAEKAAIRQGPIKDAARMASKENKKHLANDREHKMQLELREKYEKLQPLNNEIIVGLDNEKKD</sequence>
<evidence type="ECO:0000256" key="2">
    <source>
        <dbReference type="ARBA" id="ARBA00008197"/>
    </source>
</evidence>
<comment type="similarity">
    <text evidence="2">Belongs to the PET117 family.</text>
</comment>
<dbReference type="Pfam" id="PF15786">
    <property type="entry name" value="PET117"/>
    <property type="match status" value="1"/>
</dbReference>